<comment type="similarity">
    <text evidence="1">Belongs to the HipA Ser/Thr kinase family.</text>
</comment>
<evidence type="ECO:0000313" key="6">
    <source>
        <dbReference type="EMBL" id="QCB92775.1"/>
    </source>
</evidence>
<dbReference type="OrthoDB" id="3182374at2"/>
<dbReference type="PANTHER" id="PTHR37419">
    <property type="entry name" value="SERINE/THREONINE-PROTEIN KINASE TOXIN HIPA"/>
    <property type="match status" value="1"/>
</dbReference>
<keyword evidence="7" id="KW-1185">Reference proteome</keyword>
<dbReference type="PANTHER" id="PTHR37419:SF1">
    <property type="entry name" value="SERINE_THREONINE-PROTEIN KINASE TOXIN HIPA"/>
    <property type="match status" value="1"/>
</dbReference>
<accession>A0A4V1CMF6</accession>
<dbReference type="GO" id="GO:0004674">
    <property type="term" value="F:protein serine/threonine kinase activity"/>
    <property type="evidence" value="ECO:0007669"/>
    <property type="project" value="TreeGrafter"/>
</dbReference>
<sequence>MSGERHLDVLLYGRVIGHVTQSHSGRHTFTYDAQYAGDVDATPLSLSMPLAPASYPGRRIDPFMAGLLPDSEEVRERWARLFDVSAVNYFALLEHMGLDCAGAVQFVGARDDEDLARPGRLEPVSDADIAARLRDLRSDDSAWTVPGERWSLAGAQGKFTLARDAQGRWCEPVGDAPSTHIIKPGVPGYRDQALNEHVCLTAVGACGLRAVSTTYTHFDDEPALVVGRYDRRRTADGSVTRIHQEDMCQALSVHPRRKYEASRGPSAADVAQLLREVATDPERDVLELVQAVIVNYLIGAPDAHAKNYSVLLAGPQVRFAPLYDIASALPYDARRADSEITASAMSIGGRRTFGTVEPRHWDRFADGCRVPRDLVRGEVRRLAGQLPGALEAAFDPFADSELRTRMLTRVQSLADVTLAALR</sequence>
<evidence type="ECO:0000256" key="3">
    <source>
        <dbReference type="ARBA" id="ARBA00022777"/>
    </source>
</evidence>
<name>A0A4V1CMF6_9CELL</name>
<dbReference type="InterPro" id="IPR052028">
    <property type="entry name" value="HipA_Ser/Thr_kinase"/>
</dbReference>
<dbReference type="InterPro" id="IPR017508">
    <property type="entry name" value="HipA_N1"/>
</dbReference>
<dbReference type="NCBIfam" id="TIGR03071">
    <property type="entry name" value="couple_hipA"/>
    <property type="match status" value="1"/>
</dbReference>
<reference evidence="6 7" key="1">
    <citation type="submission" date="2019-04" db="EMBL/GenBank/DDBJ databases">
        <title>Isolation and identification of Cellulomonas shaoxiangyii sp. Nov. isolated from feces of the Tibetan antelopes (Pantholops hodgsonii) in the Qinghai-Tibet plateau of China.</title>
        <authorList>
            <person name="Tian Z."/>
        </authorList>
    </citation>
    <scope>NUCLEOTIDE SEQUENCE [LARGE SCALE GENOMIC DNA]</scope>
    <source>
        <strain evidence="6 7">Z28</strain>
    </source>
</reference>
<evidence type="ECO:0000256" key="2">
    <source>
        <dbReference type="ARBA" id="ARBA00022679"/>
    </source>
</evidence>
<organism evidence="6 7">
    <name type="scientific">Cellulomonas shaoxiangyii</name>
    <dbReference type="NCBI Taxonomy" id="2566013"/>
    <lineage>
        <taxon>Bacteria</taxon>
        <taxon>Bacillati</taxon>
        <taxon>Actinomycetota</taxon>
        <taxon>Actinomycetes</taxon>
        <taxon>Micrococcales</taxon>
        <taxon>Cellulomonadaceae</taxon>
        <taxon>Cellulomonas</taxon>
    </lineage>
</organism>
<dbReference type="CDD" id="cd17808">
    <property type="entry name" value="HipA_Ec_like"/>
    <property type="match status" value="1"/>
</dbReference>
<dbReference type="EMBL" id="CP039291">
    <property type="protein sequence ID" value="QCB92775.1"/>
    <property type="molecule type" value="Genomic_DNA"/>
</dbReference>
<protein>
    <submittedName>
        <fullName evidence="6">Type II toxin-antitoxin system HipA family toxin</fullName>
    </submittedName>
</protein>
<dbReference type="GO" id="GO:0005829">
    <property type="term" value="C:cytosol"/>
    <property type="evidence" value="ECO:0007669"/>
    <property type="project" value="TreeGrafter"/>
</dbReference>
<dbReference type="Gene3D" id="1.10.1070.20">
    <property type="match status" value="1"/>
</dbReference>
<dbReference type="Proteomes" id="UP000296469">
    <property type="component" value="Chromosome"/>
</dbReference>
<dbReference type="RefSeq" id="WP_135973949.1">
    <property type="nucleotide sequence ID" value="NZ_CP039291.1"/>
</dbReference>
<dbReference type="AlphaFoldDB" id="A0A4V1CMF6"/>
<dbReference type="Pfam" id="PF13657">
    <property type="entry name" value="Couple_hipA"/>
    <property type="match status" value="1"/>
</dbReference>
<evidence type="ECO:0000256" key="1">
    <source>
        <dbReference type="ARBA" id="ARBA00010164"/>
    </source>
</evidence>
<dbReference type="Pfam" id="PF07804">
    <property type="entry name" value="HipA_C"/>
    <property type="match status" value="1"/>
</dbReference>
<dbReference type="InterPro" id="IPR012893">
    <property type="entry name" value="HipA-like_C"/>
</dbReference>
<feature type="domain" description="HipA-like C-terminal" evidence="4">
    <location>
        <begin position="150"/>
        <end position="386"/>
    </location>
</feature>
<keyword evidence="3" id="KW-0418">Kinase</keyword>
<dbReference type="KEGG" id="celz:E5225_03615"/>
<proteinExistence type="inferred from homology"/>
<evidence type="ECO:0000313" key="7">
    <source>
        <dbReference type="Proteomes" id="UP000296469"/>
    </source>
</evidence>
<keyword evidence="2" id="KW-0808">Transferase</keyword>
<gene>
    <name evidence="6" type="ORF">E5225_03615</name>
</gene>
<feature type="domain" description="HipA N-terminal subdomain 1" evidence="5">
    <location>
        <begin position="7"/>
        <end position="106"/>
    </location>
</feature>
<evidence type="ECO:0000259" key="5">
    <source>
        <dbReference type="Pfam" id="PF13657"/>
    </source>
</evidence>
<evidence type="ECO:0000259" key="4">
    <source>
        <dbReference type="Pfam" id="PF07804"/>
    </source>
</evidence>